<reference evidence="1" key="1">
    <citation type="submission" date="2021-08" db="EMBL/GenBank/DDBJ databases">
        <title>WGS assembly of Ceratopteris richardii.</title>
        <authorList>
            <person name="Marchant D.B."/>
            <person name="Chen G."/>
            <person name="Jenkins J."/>
            <person name="Shu S."/>
            <person name="Leebens-Mack J."/>
            <person name="Grimwood J."/>
            <person name="Schmutz J."/>
            <person name="Soltis P."/>
            <person name="Soltis D."/>
            <person name="Chen Z.-H."/>
        </authorList>
    </citation>
    <scope>NUCLEOTIDE SEQUENCE</scope>
    <source>
        <strain evidence="1">Whitten #5841</strain>
        <tissue evidence="1">Leaf</tissue>
    </source>
</reference>
<name>A0A8T2SMW5_CERRI</name>
<organism evidence="1 2">
    <name type="scientific">Ceratopteris richardii</name>
    <name type="common">Triangle waterfern</name>
    <dbReference type="NCBI Taxonomy" id="49495"/>
    <lineage>
        <taxon>Eukaryota</taxon>
        <taxon>Viridiplantae</taxon>
        <taxon>Streptophyta</taxon>
        <taxon>Embryophyta</taxon>
        <taxon>Tracheophyta</taxon>
        <taxon>Polypodiopsida</taxon>
        <taxon>Polypodiidae</taxon>
        <taxon>Polypodiales</taxon>
        <taxon>Pteridineae</taxon>
        <taxon>Pteridaceae</taxon>
        <taxon>Parkerioideae</taxon>
        <taxon>Ceratopteris</taxon>
    </lineage>
</organism>
<evidence type="ECO:0000313" key="1">
    <source>
        <dbReference type="EMBL" id="KAH7352214.1"/>
    </source>
</evidence>
<comment type="caution">
    <text evidence="1">The sequence shown here is derived from an EMBL/GenBank/DDBJ whole genome shotgun (WGS) entry which is preliminary data.</text>
</comment>
<keyword evidence="2" id="KW-1185">Reference proteome</keyword>
<sequence length="108" mass="12076">MHVILWRQIVCFLGNKGSVVEGSVLDTNEIRGGITQGKRTLTCCSCLLPKLFKYFSRDLVLSEIRCRKIQLQNNLSQVTGIDSFIVLTALGCCSSLGEKIQQSRGFRH</sequence>
<proteinExistence type="predicted"/>
<dbReference type="EMBL" id="CM035424">
    <property type="protein sequence ID" value="KAH7352214.1"/>
    <property type="molecule type" value="Genomic_DNA"/>
</dbReference>
<gene>
    <name evidence="1" type="ORF">KP509_19G034800</name>
</gene>
<accession>A0A8T2SMW5</accession>
<dbReference type="AlphaFoldDB" id="A0A8T2SMW5"/>
<protein>
    <submittedName>
        <fullName evidence="1">Uncharacterized protein</fullName>
    </submittedName>
</protein>
<dbReference type="Proteomes" id="UP000825935">
    <property type="component" value="Chromosome 19"/>
</dbReference>
<evidence type="ECO:0000313" key="2">
    <source>
        <dbReference type="Proteomes" id="UP000825935"/>
    </source>
</evidence>